<dbReference type="Proteomes" id="UP000054995">
    <property type="component" value="Unassembled WGS sequence"/>
</dbReference>
<organism evidence="1 2">
    <name type="scientific">Trichinella pseudospiralis</name>
    <name type="common">Parasitic roundworm</name>
    <dbReference type="NCBI Taxonomy" id="6337"/>
    <lineage>
        <taxon>Eukaryota</taxon>
        <taxon>Metazoa</taxon>
        <taxon>Ecdysozoa</taxon>
        <taxon>Nematoda</taxon>
        <taxon>Enoplea</taxon>
        <taxon>Dorylaimia</taxon>
        <taxon>Trichinellida</taxon>
        <taxon>Trichinellidae</taxon>
        <taxon>Trichinella</taxon>
    </lineage>
</organism>
<dbReference type="EMBL" id="JYDT01000011">
    <property type="protein sequence ID" value="KRY91758.1"/>
    <property type="molecule type" value="Genomic_DNA"/>
</dbReference>
<reference evidence="1 2" key="1">
    <citation type="submission" date="2015-01" db="EMBL/GenBank/DDBJ databases">
        <title>Evolution of Trichinella species and genotypes.</title>
        <authorList>
            <person name="Korhonen P.K."/>
            <person name="Edoardo P."/>
            <person name="Giuseppe L.R."/>
            <person name="Gasser R.B."/>
        </authorList>
    </citation>
    <scope>NUCLEOTIDE SEQUENCE [LARGE SCALE GENOMIC DNA]</scope>
    <source>
        <strain evidence="1">ISS470</strain>
    </source>
</reference>
<evidence type="ECO:0000313" key="1">
    <source>
        <dbReference type="EMBL" id="KRY91758.1"/>
    </source>
</evidence>
<sequence>MDDIPMNTVLGLRKNFLFLLLFLVFLSDNFELRLVINRSSCRDAMCTDFEITTVISQKDHMEGCTVDEHIAYKMGKKTV</sequence>
<evidence type="ECO:0000313" key="2">
    <source>
        <dbReference type="Proteomes" id="UP000054995"/>
    </source>
</evidence>
<protein>
    <submittedName>
        <fullName evidence="1">Uncharacterized protein</fullName>
    </submittedName>
</protein>
<dbReference type="AlphaFoldDB" id="A0A0V1G0I8"/>
<accession>A0A0V1G0I8</accession>
<comment type="caution">
    <text evidence="1">The sequence shown here is derived from an EMBL/GenBank/DDBJ whole genome shotgun (WGS) entry which is preliminary data.</text>
</comment>
<dbReference type="OrthoDB" id="10370815at2759"/>
<keyword evidence="2" id="KW-1185">Reference proteome</keyword>
<proteinExistence type="predicted"/>
<name>A0A0V1G0I8_TRIPS</name>
<gene>
    <name evidence="1" type="ORF">T4D_9811</name>
</gene>